<dbReference type="EMBL" id="JBHFPV010000002">
    <property type="protein sequence ID" value="MFH6603841.1"/>
    <property type="molecule type" value="Genomic_DNA"/>
</dbReference>
<protein>
    <submittedName>
        <fullName evidence="1">Glycosyltransferase</fullName>
    </submittedName>
</protein>
<comment type="caution">
    <text evidence="1">The sequence shown here is derived from an EMBL/GenBank/DDBJ whole genome shotgun (WGS) entry which is preliminary data.</text>
</comment>
<gene>
    <name evidence="1" type="ORF">ACEZ3G_10170</name>
</gene>
<accession>A0ACC7LKT8</accession>
<name>A0ACC7LKT8_9FLAO</name>
<sequence length="409" mass="46026">MKKLLIISTDWPAPHYSAAGVRLMQLVGFFQAEKYRITIASTADKSGVNASDFVGIELVSILLNDASFDAFLSDLSPDVVLFDRFMAEEQFGWRVAEHVPNALRILDTEDLHSLRKVREQALKQNIEFTKSSWLQNDLTKREVASIYRCDFSLIISSFEMELLKPIVTNHESLLLHLPFMMNALDDLTTKWNPFEKRKDFIFIGFGGHAPNIDAIGQLKNEIWPLIKLALPESTLHIYGSNFPQSITQLHDVKAGFLIKGWAENAEKVIANARIMLAPLRFGAGLKGKLTDAMRCGTPSITTSIGAEGLHGGIPWNGKICDDPKIFAQEAIALYGNKKEWEQCQRNGIAIVNACFDKKGLEAQLKSKLASVQTNLDLHRSNNFLGEMLRHQTMASTKYMSKWIEEKNRD</sequence>
<proteinExistence type="predicted"/>
<reference evidence="1" key="1">
    <citation type="submission" date="2024-09" db="EMBL/GenBank/DDBJ databases">
        <authorList>
            <person name="Liu J."/>
        </authorList>
    </citation>
    <scope>NUCLEOTIDE SEQUENCE</scope>
    <source>
        <strain evidence="1">NBU2967</strain>
    </source>
</reference>
<organism evidence="1 2">
    <name type="scientific">Meishania litoralis</name>
    <dbReference type="NCBI Taxonomy" id="3434685"/>
    <lineage>
        <taxon>Bacteria</taxon>
        <taxon>Pseudomonadati</taxon>
        <taxon>Bacteroidota</taxon>
        <taxon>Flavobacteriia</taxon>
        <taxon>Flavobacteriales</taxon>
        <taxon>Flavobacteriaceae</taxon>
        <taxon>Meishania</taxon>
    </lineage>
</organism>
<dbReference type="Proteomes" id="UP001595191">
    <property type="component" value="Unassembled WGS sequence"/>
</dbReference>
<evidence type="ECO:0000313" key="2">
    <source>
        <dbReference type="Proteomes" id="UP001595191"/>
    </source>
</evidence>
<evidence type="ECO:0000313" key="1">
    <source>
        <dbReference type="EMBL" id="MFH6603841.1"/>
    </source>
</evidence>
<keyword evidence="2" id="KW-1185">Reference proteome</keyword>